<reference evidence="2" key="2">
    <citation type="journal article" date="2018" name="Nat. Commun.">
        <title>Extreme sensitivity to ultraviolet light in the fungal pathogen causing white-nose syndrome of bats.</title>
        <authorList>
            <person name="Palmer J.M."/>
            <person name="Drees K.P."/>
            <person name="Foster J.T."/>
            <person name="Lindner D.L."/>
        </authorList>
    </citation>
    <scope>NUCLEOTIDE SEQUENCE [LARGE SCALE GENOMIC DNA]</scope>
    <source>
        <strain evidence="2">UAMH 10579</strain>
    </source>
</reference>
<accession>A0A1B8GTK0</accession>
<protein>
    <submittedName>
        <fullName evidence="1">Uncharacterized protein</fullName>
    </submittedName>
</protein>
<gene>
    <name evidence="1" type="ORF">VE01_02507</name>
</gene>
<keyword evidence="2" id="KW-1185">Reference proteome</keyword>
<reference evidence="1 2" key="1">
    <citation type="submission" date="2016-03" db="EMBL/GenBank/DDBJ databases">
        <title>Comparative genomics of Pseudogymnoascus destructans, the fungus causing white-nose syndrome of bats.</title>
        <authorList>
            <person name="Palmer J.M."/>
            <person name="Drees K.P."/>
            <person name="Foster J.T."/>
            <person name="Lindner D.L."/>
        </authorList>
    </citation>
    <scope>NUCLEOTIDE SEQUENCE [LARGE SCALE GENOMIC DNA]</scope>
    <source>
        <strain evidence="1 2">UAMH 10579</strain>
    </source>
</reference>
<dbReference type="GeneID" id="28835893"/>
<dbReference type="Proteomes" id="UP000091956">
    <property type="component" value="Unassembled WGS sequence"/>
</dbReference>
<dbReference type="AlphaFoldDB" id="A0A1B8GTK0"/>
<organism evidence="1 2">
    <name type="scientific">Pseudogymnoascus verrucosus</name>
    <dbReference type="NCBI Taxonomy" id="342668"/>
    <lineage>
        <taxon>Eukaryota</taxon>
        <taxon>Fungi</taxon>
        <taxon>Dikarya</taxon>
        <taxon>Ascomycota</taxon>
        <taxon>Pezizomycotina</taxon>
        <taxon>Leotiomycetes</taxon>
        <taxon>Thelebolales</taxon>
        <taxon>Thelebolaceae</taxon>
        <taxon>Pseudogymnoascus</taxon>
    </lineage>
</organism>
<name>A0A1B8GTK0_9PEZI</name>
<evidence type="ECO:0000313" key="2">
    <source>
        <dbReference type="Proteomes" id="UP000091956"/>
    </source>
</evidence>
<dbReference type="EMBL" id="KV460214">
    <property type="protein sequence ID" value="OBT99130.2"/>
    <property type="molecule type" value="Genomic_DNA"/>
</dbReference>
<evidence type="ECO:0000313" key="1">
    <source>
        <dbReference type="EMBL" id="OBT99130.2"/>
    </source>
</evidence>
<proteinExistence type="predicted"/>
<sequence length="336" mass="39509">MLQPIFARALTRQLLGNSRYLRPIRITSSPRIFCRTSLRRSLDFNMNSSSTRSYSATELDVVDFRIRKDGPSTLQNPHYTYAFRYWGFVIIRTTYTPESDLQWPVAMAKLSDWLLLEMKEKYNTSTTDQDRVIEKFRNLIADDKALYDGMPMNDAILHFDDILNEQYNVTLKYSSPEHFEKTRDFRIPELVEQSLVESDPEVKKDLLEASYWWLNSHICLVMDEESLDDLVELPVEIPGFDLTSMLQEFREDPHGPPPVPRTAYLKVAMQHSDFDLMDRKQYHSAEDPDWYAQWAKWAVHNGLGQMHRSYETCELDAGMRLERLYGQPYVEIYGQD</sequence>
<dbReference type="RefSeq" id="XP_018132863.2">
    <property type="nucleotide sequence ID" value="XM_018272016.2"/>
</dbReference>